<organism evidence="3 4">
    <name type="scientific">Candidatus Chisholmbacteria bacterium RIFCSPHIGHO2_01_FULL_52_32</name>
    <dbReference type="NCBI Taxonomy" id="1797591"/>
    <lineage>
        <taxon>Bacteria</taxon>
        <taxon>Candidatus Chisholmiibacteriota</taxon>
    </lineage>
</organism>
<evidence type="ECO:0000313" key="3">
    <source>
        <dbReference type="EMBL" id="OGY18552.1"/>
    </source>
</evidence>
<sequence>MKAISAIVLTLNEEGFLPGCLQSLSWTDEIVVVDAGSTDRTLEIAKTKGAKIIRTPWQGFPKQRDVGAKEAKGEWIFYVDADERVSKELREEIQALLKQKESLYRSYRIPHKNMILGRWLRYGGWYPDDQHRLIEKQAFKGWAGELHEHPNVEGSVGTLKGELLHFTHRGILWMLEKTIRYTQLEAELRLKEEHPMVKIRHLLTAPFRELWFRGVKESGWRDGIRGWIEILYQAFNQFLIMVWLWEMQQEKTMKKTYQDLDREISDEL</sequence>
<dbReference type="CDD" id="cd02511">
    <property type="entry name" value="Beta4Glucosyltransferase"/>
    <property type="match status" value="1"/>
</dbReference>
<evidence type="ECO:0000259" key="2">
    <source>
        <dbReference type="Pfam" id="PF00535"/>
    </source>
</evidence>
<feature type="coiled-coil region" evidence="1">
    <location>
        <begin position="79"/>
        <end position="106"/>
    </location>
</feature>
<protein>
    <recommendedName>
        <fullName evidence="2">Glycosyltransferase 2-like domain-containing protein</fullName>
    </recommendedName>
</protein>
<evidence type="ECO:0000256" key="1">
    <source>
        <dbReference type="SAM" id="Coils"/>
    </source>
</evidence>
<dbReference type="PANTHER" id="PTHR43630:SF2">
    <property type="entry name" value="GLYCOSYLTRANSFERASE"/>
    <property type="match status" value="1"/>
</dbReference>
<reference evidence="3 4" key="1">
    <citation type="journal article" date="2016" name="Nat. Commun.">
        <title>Thousands of microbial genomes shed light on interconnected biogeochemical processes in an aquifer system.</title>
        <authorList>
            <person name="Anantharaman K."/>
            <person name="Brown C.T."/>
            <person name="Hug L.A."/>
            <person name="Sharon I."/>
            <person name="Castelle C.J."/>
            <person name="Probst A.J."/>
            <person name="Thomas B.C."/>
            <person name="Singh A."/>
            <person name="Wilkins M.J."/>
            <person name="Karaoz U."/>
            <person name="Brodie E.L."/>
            <person name="Williams K.H."/>
            <person name="Hubbard S.S."/>
            <person name="Banfield J.F."/>
        </authorList>
    </citation>
    <scope>NUCLEOTIDE SEQUENCE [LARGE SCALE GENOMIC DNA]</scope>
</reference>
<keyword evidence="1" id="KW-0175">Coiled coil</keyword>
<dbReference type="EMBL" id="MHCJ01000003">
    <property type="protein sequence ID" value="OGY18552.1"/>
    <property type="molecule type" value="Genomic_DNA"/>
</dbReference>
<gene>
    <name evidence="3" type="ORF">A2786_03575</name>
</gene>
<dbReference type="SUPFAM" id="SSF53448">
    <property type="entry name" value="Nucleotide-diphospho-sugar transferases"/>
    <property type="match status" value="1"/>
</dbReference>
<comment type="caution">
    <text evidence="3">The sequence shown here is derived from an EMBL/GenBank/DDBJ whole genome shotgun (WGS) entry which is preliminary data.</text>
</comment>
<dbReference type="Gene3D" id="3.90.550.10">
    <property type="entry name" value="Spore Coat Polysaccharide Biosynthesis Protein SpsA, Chain A"/>
    <property type="match status" value="1"/>
</dbReference>
<evidence type="ECO:0000313" key="4">
    <source>
        <dbReference type="Proteomes" id="UP000179233"/>
    </source>
</evidence>
<proteinExistence type="predicted"/>
<dbReference type="Pfam" id="PF00535">
    <property type="entry name" value="Glycos_transf_2"/>
    <property type="match status" value="1"/>
</dbReference>
<dbReference type="InterPro" id="IPR029044">
    <property type="entry name" value="Nucleotide-diphossugar_trans"/>
</dbReference>
<accession>A0A1G1VT36</accession>
<dbReference type="AlphaFoldDB" id="A0A1G1VT36"/>
<name>A0A1G1VT36_9BACT</name>
<feature type="domain" description="Glycosyltransferase 2-like" evidence="2">
    <location>
        <begin position="5"/>
        <end position="119"/>
    </location>
</feature>
<dbReference type="InterPro" id="IPR001173">
    <property type="entry name" value="Glyco_trans_2-like"/>
</dbReference>
<dbReference type="PANTHER" id="PTHR43630">
    <property type="entry name" value="POLY-BETA-1,6-N-ACETYL-D-GLUCOSAMINE SYNTHASE"/>
    <property type="match status" value="1"/>
</dbReference>
<dbReference type="Proteomes" id="UP000179233">
    <property type="component" value="Unassembled WGS sequence"/>
</dbReference>